<dbReference type="Proteomes" id="UP001152795">
    <property type="component" value="Unassembled WGS sequence"/>
</dbReference>
<accession>A0A6S7H4D1</accession>
<keyword evidence="2" id="KW-1185">Reference proteome</keyword>
<protein>
    <submittedName>
        <fullName evidence="1">Uncharacterized protein</fullName>
    </submittedName>
</protein>
<evidence type="ECO:0000313" key="2">
    <source>
        <dbReference type="Proteomes" id="UP001152795"/>
    </source>
</evidence>
<sequence length="347" mass="38327">MATGSDLIMMDPTNTEKIPYNTCTTWEITGNLSFNSWSGSAIINCSGNGLNFEGNSTTLEFQGLTLLDTFLRVYDASLTINKCSFGSFIQNAAFLYPIHVSVNNPLENVRIYIANTNFFDNNTVGALNVVNHQSAKVFVEVRNITVANSYLEKANYIIFFQGYVDFSFMNSEISNTKFSENISNPSLIYFYGCPVANKREDGTSNSRLSRKLSQHGRLGDKGQGSSVFEEDPTTISFSIKGLNFSCNHAGIVETLFCTRGNVSITNTTALHNTNRWTLGGCVVIDTRYNIGRLDVLLENSSFVSNTNEGTGPMVSVVSLNITFLLQIARSLTTRVGQSMSQHREVVR</sequence>
<proteinExistence type="predicted"/>
<dbReference type="AlphaFoldDB" id="A0A6S7H4D1"/>
<organism evidence="1 2">
    <name type="scientific">Paramuricea clavata</name>
    <name type="common">Red gorgonian</name>
    <name type="synonym">Violescent sea-whip</name>
    <dbReference type="NCBI Taxonomy" id="317549"/>
    <lineage>
        <taxon>Eukaryota</taxon>
        <taxon>Metazoa</taxon>
        <taxon>Cnidaria</taxon>
        <taxon>Anthozoa</taxon>
        <taxon>Octocorallia</taxon>
        <taxon>Malacalcyonacea</taxon>
        <taxon>Plexauridae</taxon>
        <taxon>Paramuricea</taxon>
    </lineage>
</organism>
<gene>
    <name evidence="1" type="ORF">PACLA_8A016979</name>
</gene>
<comment type="caution">
    <text evidence="1">The sequence shown here is derived from an EMBL/GenBank/DDBJ whole genome shotgun (WGS) entry which is preliminary data.</text>
</comment>
<evidence type="ECO:0000313" key="1">
    <source>
        <dbReference type="EMBL" id="CAB3997712.1"/>
    </source>
</evidence>
<name>A0A6S7H4D1_PARCT</name>
<reference evidence="1" key="1">
    <citation type="submission" date="2020-04" db="EMBL/GenBank/DDBJ databases">
        <authorList>
            <person name="Alioto T."/>
            <person name="Alioto T."/>
            <person name="Gomez Garrido J."/>
        </authorList>
    </citation>
    <scope>NUCLEOTIDE SEQUENCE</scope>
    <source>
        <strain evidence="1">A484AB</strain>
    </source>
</reference>
<dbReference type="EMBL" id="CACRXK020003168">
    <property type="protein sequence ID" value="CAB3997712.1"/>
    <property type="molecule type" value="Genomic_DNA"/>
</dbReference>